<dbReference type="Gene3D" id="1.10.10.10">
    <property type="entry name" value="Winged helix-like DNA-binding domain superfamily/Winged helix DNA-binding domain"/>
    <property type="match status" value="1"/>
</dbReference>
<evidence type="ECO:0000256" key="1">
    <source>
        <dbReference type="SAM" id="MobiDB-lite"/>
    </source>
</evidence>
<keyword evidence="4" id="KW-1185">Reference proteome</keyword>
<name>U6LZC8_9EIME</name>
<feature type="compositionally biased region" description="Basic and acidic residues" evidence="1">
    <location>
        <begin position="16"/>
        <end position="30"/>
    </location>
</feature>
<accession>U6LZC8</accession>
<dbReference type="OrthoDB" id="27073at2759"/>
<dbReference type="AlphaFoldDB" id="U6LZC8"/>
<dbReference type="InterPro" id="IPR036390">
    <property type="entry name" value="WH_DNA-bd_sf"/>
</dbReference>
<dbReference type="SMART" id="SM00884">
    <property type="entry name" value="Cullin_Nedd8"/>
    <property type="match status" value="1"/>
</dbReference>
<feature type="compositionally biased region" description="Polar residues" evidence="1">
    <location>
        <begin position="1042"/>
        <end position="1051"/>
    </location>
</feature>
<proteinExistence type="predicted"/>
<feature type="domain" description="Cullin neddylation" evidence="2">
    <location>
        <begin position="954"/>
        <end position="1029"/>
    </location>
</feature>
<protein>
    <recommendedName>
        <fullName evidence="2">Cullin neddylation domain-containing protein</fullName>
    </recommendedName>
</protein>
<dbReference type="InterPro" id="IPR019559">
    <property type="entry name" value="Cullin_neddylation_domain"/>
</dbReference>
<evidence type="ECO:0000313" key="3">
    <source>
        <dbReference type="EMBL" id="CDJ53924.1"/>
    </source>
</evidence>
<evidence type="ECO:0000259" key="2">
    <source>
        <dbReference type="SMART" id="SM00884"/>
    </source>
</evidence>
<gene>
    <name evidence="3" type="ORF">EBH_0009080</name>
</gene>
<sequence length="1051" mass="114536">MIIETALTPSAQVESGRQRDVTAPIEERELLGNACGPLNEDPPLQQPQAFHQQPKHPEADHLNVPPQLLSMQGNLATGSGAPSERQHDQHPVQQQEGKHEQLHNREDDDSYLVTLLSADAIDALAPGPSTELQPQLELDIQQPAVRDYHELQEPREKSPTTGPLALGEPRSSSLNTVKPYAEETTPAPSLAGNAAATDLPGATTQLQWIREALILLRRIDDPQHVQLQRRKKTAMAAGACAASPPPTQPAGSTFLPEEAADASMAAPAGTAFCIGSNKSVLPPPPRSSRLLYVMWTGVGGGPWGGRSNTWFQHRRQLLEGVATAHADAASKMIAGDVELRPFLRAVEALTTAERSLTETCFGAPSLELRAFRVVFLALRAADTAVQSAAVVVLLLHWAKEWPECLDSIAHQLRLYWSSSLSDSIQSTTDEQTQNKGRDVPSVTQDEKEVPNTRVTTSSLDKTTVSGQVIANGNVNPTETAVHCDFCPLRGEMLVLLLLQYLKKSEKQLEVFCNNAPITVESRNQAFDTVVSNPQVARCLACTAVPSGNILTVEEAVASYMDLQLRRAAAAMVPTDDSQTPATSIWEETVARLCSRLHFPERFLSAYARLLASRLLPEWAAWGLCGKERPLGCSKLIDRLDGIPIHVRLARARRAAGNNHAAYRAFFENSDTPDAQRAVGTVDVFSGLAATVCALELRVWEAIQRAFEARCPVPPEEQWRVRQVISDIAAARETLFLYTGHVQQKSVSPAPRTAVVSPDAAVAEAPPAEGTAEVGAGQQLHHSTVLVKDHHATLEGNTQAIFNLSVSTGAENERKGRFEALVLTKTAWEMYLPLRASETNGLPTQPLESDILPGQLTKHLVNVGGLNIPKELHTHLEGFSVFVRVKSEWCWIADHTVDAHRDASLVTAAQLVGISTEEALSILEGLQTEPQNLLAGSSTAKGSEPLPPRRVRGPLDVEERAKLDARLVKLFKQHRRLTHQQLMQLLQRPAEEHPTSEHADCSGLRPEAVKSSLEGLMSKEYIARDESDRGICPPSPPRDEAPINSSFFVSEP</sequence>
<evidence type="ECO:0000313" key="4">
    <source>
        <dbReference type="Proteomes" id="UP000030750"/>
    </source>
</evidence>
<feature type="region of interest" description="Disordered" evidence="1">
    <location>
        <begin position="150"/>
        <end position="173"/>
    </location>
</feature>
<dbReference type="Proteomes" id="UP000030750">
    <property type="component" value="Unassembled WGS sequence"/>
</dbReference>
<organism evidence="3 4">
    <name type="scientific">Eimeria brunetti</name>
    <dbReference type="NCBI Taxonomy" id="51314"/>
    <lineage>
        <taxon>Eukaryota</taxon>
        <taxon>Sar</taxon>
        <taxon>Alveolata</taxon>
        <taxon>Apicomplexa</taxon>
        <taxon>Conoidasida</taxon>
        <taxon>Coccidia</taxon>
        <taxon>Eucoccidiorida</taxon>
        <taxon>Eimeriorina</taxon>
        <taxon>Eimeriidae</taxon>
        <taxon>Eimeria</taxon>
    </lineage>
</organism>
<feature type="region of interest" description="Disordered" evidence="1">
    <location>
        <begin position="1"/>
        <end position="104"/>
    </location>
</feature>
<dbReference type="EMBL" id="HG713445">
    <property type="protein sequence ID" value="CDJ53924.1"/>
    <property type="molecule type" value="Genomic_DNA"/>
</dbReference>
<feature type="compositionally biased region" description="Basic and acidic residues" evidence="1">
    <location>
        <begin position="84"/>
        <end position="104"/>
    </location>
</feature>
<dbReference type="VEuPathDB" id="ToxoDB:EBH_0009080"/>
<reference evidence="3" key="1">
    <citation type="submission" date="2013-10" db="EMBL/GenBank/DDBJ databases">
        <title>Genomic analysis of the causative agents of coccidiosis in chickens.</title>
        <authorList>
            <person name="Reid A.J."/>
            <person name="Blake D."/>
            <person name="Billington K."/>
            <person name="Browne H."/>
            <person name="Dunn M."/>
            <person name="Hung S."/>
            <person name="Kawahara F."/>
            <person name="Miranda-Saavedra D."/>
            <person name="Mourier T."/>
            <person name="Nagra H."/>
            <person name="Otto T.D."/>
            <person name="Rawlings N."/>
            <person name="Sanchez A."/>
            <person name="Sanders M."/>
            <person name="Subramaniam C."/>
            <person name="Tay Y."/>
            <person name="Dear P."/>
            <person name="Doerig C."/>
            <person name="Gruber A."/>
            <person name="Parkinson J."/>
            <person name="Shirley M."/>
            <person name="Wan K.L."/>
            <person name="Berriman M."/>
            <person name="Tomley F."/>
            <person name="Pain A."/>
        </authorList>
    </citation>
    <scope>NUCLEOTIDE SEQUENCE [LARGE SCALE GENOMIC DNA]</scope>
    <source>
        <strain evidence="3">Houghton</strain>
    </source>
</reference>
<feature type="region of interest" description="Disordered" evidence="1">
    <location>
        <begin position="426"/>
        <end position="455"/>
    </location>
</feature>
<reference evidence="3" key="2">
    <citation type="submission" date="2013-10" db="EMBL/GenBank/DDBJ databases">
        <authorList>
            <person name="Aslett M."/>
        </authorList>
    </citation>
    <scope>NUCLEOTIDE SEQUENCE [LARGE SCALE GENOMIC DNA]</scope>
    <source>
        <strain evidence="3">Houghton</strain>
    </source>
</reference>
<dbReference type="InterPro" id="IPR036388">
    <property type="entry name" value="WH-like_DNA-bd_sf"/>
</dbReference>
<feature type="region of interest" description="Disordered" evidence="1">
    <location>
        <begin position="1021"/>
        <end position="1051"/>
    </location>
</feature>
<dbReference type="SUPFAM" id="SSF46785">
    <property type="entry name" value="Winged helix' DNA-binding domain"/>
    <property type="match status" value="1"/>
</dbReference>